<sequence length="578" mass="59916">MSISRRTGRAARVLAGLAAVLVAGAAAVPVAVAEEGETPRQPTTSPTAPAESTEPVVNGADLAVEVSVPEGPYLIGEEMPVTVTVGNIGDADAHEVVVSLYGEGEFSVSVPDEQWNGFTWPDGGTLPAGESVTFEVAVTPHRWESGDAAIRVSTQSPDEVRWSNNEIGDIAVPVVPPTQTHPVAGTVYGDGNGNGALDGGEGLAGVTVFLRLSTGGGEVKTRTSSDGRFVFDDVSAGLYELQVSGTDWIGPYTVPVRVDGSGDHTDLLVRRTRPVSDVLVPTVEFAEDTYRPGDTAHVTVTLTNNGDVPLHGVTAFCSGAGNSDELDGVADAEHWGDLVWGSKGVTVPAHSTETYQVTGLVPDGAANYGFVTIGCEFGPGEDITGHPSALDRAKVPGRSADAAVILYHDRDGDSIVDDDEHVPGVTVGLRDRDADTPVVTAVTDEQGRAAFDDHQAGLYHIEVYGPWRRVDGTASFALVHAEYSDYYNTVTVEVVPGPDRPLPGEDGDGDGDGDGTTAPNGRKTADTQGPDKRADDVDELASTGVDALTLGGVGVAVLLAGAVTVVIARRRRVGGSAE</sequence>
<feature type="domain" description="SD-repeat containing protein B" evidence="8">
    <location>
        <begin position="186"/>
        <end position="246"/>
    </location>
</feature>
<dbReference type="PANTHER" id="PTHR23303">
    <property type="entry name" value="CARBOXYPEPTIDASE REGULATORY REGION-CONTAINING"/>
    <property type="match status" value="1"/>
</dbReference>
<feature type="chain" id="PRO_5003600904" description="SD-repeat containing protein B domain-containing protein" evidence="6">
    <location>
        <begin position="34"/>
        <end position="578"/>
    </location>
</feature>
<dbReference type="Pfam" id="PF17210">
    <property type="entry name" value="SdrD_B"/>
    <property type="match status" value="1"/>
</dbReference>
<dbReference type="InterPro" id="IPR033764">
    <property type="entry name" value="Sdr_B"/>
</dbReference>
<dbReference type="RefSeq" id="WP_005455389.1">
    <property type="nucleotide sequence ID" value="NZ_CM001440.1"/>
</dbReference>
<feature type="region of interest" description="Disordered" evidence="4">
    <location>
        <begin position="33"/>
        <end position="56"/>
    </location>
</feature>
<feature type="transmembrane region" description="Helical" evidence="5">
    <location>
        <begin position="547"/>
        <end position="568"/>
    </location>
</feature>
<evidence type="ECO:0008006" key="11">
    <source>
        <dbReference type="Google" id="ProtNLM"/>
    </source>
</evidence>
<dbReference type="Proteomes" id="UP000002791">
    <property type="component" value="Chromosome"/>
</dbReference>
<evidence type="ECO:0000259" key="7">
    <source>
        <dbReference type="Pfam" id="PF07705"/>
    </source>
</evidence>
<dbReference type="EMBL" id="CM001440">
    <property type="protein sequence ID" value="EHR60622.1"/>
    <property type="molecule type" value="Genomic_DNA"/>
</dbReference>
<reference evidence="9 10" key="1">
    <citation type="submission" date="2011-11" db="EMBL/GenBank/DDBJ databases">
        <title>The Noncontiguous Finished sequence of Saccharomonospora cyanea NA-134.</title>
        <authorList>
            <consortium name="US DOE Joint Genome Institute"/>
            <person name="Lucas S."/>
            <person name="Han J."/>
            <person name="Lapidus A."/>
            <person name="Cheng J.-F."/>
            <person name="Goodwin L."/>
            <person name="Pitluck S."/>
            <person name="Peters L."/>
            <person name="Ovchinnikova G."/>
            <person name="Lu M."/>
            <person name="Detter J.C."/>
            <person name="Han C."/>
            <person name="Tapia R."/>
            <person name="Land M."/>
            <person name="Hauser L."/>
            <person name="Kyrpides N."/>
            <person name="Ivanova N."/>
            <person name="Pagani I."/>
            <person name="Brambilla E.-M."/>
            <person name="Klenk H.-P."/>
            <person name="Woyke T."/>
        </authorList>
    </citation>
    <scope>NUCLEOTIDE SEQUENCE [LARGE SCALE GENOMIC DNA]</scope>
    <source>
        <strain evidence="9 10">NA-134</strain>
    </source>
</reference>
<evidence type="ECO:0000256" key="5">
    <source>
        <dbReference type="SAM" id="Phobius"/>
    </source>
</evidence>
<dbReference type="Pfam" id="PF07705">
    <property type="entry name" value="CARDB"/>
    <property type="match status" value="1"/>
</dbReference>
<keyword evidence="5" id="KW-0812">Transmembrane</keyword>
<evidence type="ECO:0000259" key="8">
    <source>
        <dbReference type="Pfam" id="PF17210"/>
    </source>
</evidence>
<keyword evidence="5" id="KW-1133">Transmembrane helix</keyword>
<dbReference type="AlphaFoldDB" id="H5XHD7"/>
<keyword evidence="10" id="KW-1185">Reference proteome</keyword>
<keyword evidence="5" id="KW-0472">Membrane</keyword>
<evidence type="ECO:0000313" key="10">
    <source>
        <dbReference type="Proteomes" id="UP000002791"/>
    </source>
</evidence>
<dbReference type="InterPro" id="IPR013783">
    <property type="entry name" value="Ig-like_fold"/>
</dbReference>
<evidence type="ECO:0000256" key="4">
    <source>
        <dbReference type="SAM" id="MobiDB-lite"/>
    </source>
</evidence>
<dbReference type="HOGENOM" id="CLU_475576_0_0_11"/>
<keyword evidence="3 6" id="KW-0732">Signal</keyword>
<dbReference type="SUPFAM" id="SSF117074">
    <property type="entry name" value="Hypothetical protein PA1324"/>
    <property type="match status" value="2"/>
</dbReference>
<dbReference type="PANTHER" id="PTHR23303:SF14">
    <property type="entry name" value="BOS COMPLEX SUBUNIT NOMO1-RELATED"/>
    <property type="match status" value="1"/>
</dbReference>
<feature type="region of interest" description="Disordered" evidence="4">
    <location>
        <begin position="495"/>
        <end position="536"/>
    </location>
</feature>
<evidence type="ECO:0000256" key="6">
    <source>
        <dbReference type="SAM" id="SignalP"/>
    </source>
</evidence>
<dbReference type="STRING" id="882082.SaccyDRAFT_1724"/>
<dbReference type="InterPro" id="IPR051417">
    <property type="entry name" value="SDr/BOS_complex"/>
</dbReference>
<evidence type="ECO:0000256" key="3">
    <source>
        <dbReference type="ARBA" id="ARBA00022729"/>
    </source>
</evidence>
<dbReference type="GO" id="GO:0005576">
    <property type="term" value="C:extracellular region"/>
    <property type="evidence" value="ECO:0007669"/>
    <property type="project" value="UniProtKB-SubCell"/>
</dbReference>
<gene>
    <name evidence="9" type="ORF">SaccyDRAFT_1724</name>
</gene>
<feature type="signal peptide" evidence="6">
    <location>
        <begin position="1"/>
        <end position="33"/>
    </location>
</feature>
<dbReference type="eggNOG" id="COG3170">
    <property type="taxonomic scope" value="Bacteria"/>
</dbReference>
<evidence type="ECO:0000256" key="2">
    <source>
        <dbReference type="ARBA" id="ARBA00022525"/>
    </source>
</evidence>
<comment type="subcellular location">
    <subcellularLocation>
        <location evidence="1">Secreted</location>
    </subcellularLocation>
</comment>
<accession>H5XHD7</accession>
<proteinExistence type="predicted"/>
<protein>
    <recommendedName>
        <fullName evidence="11">SD-repeat containing protein B domain-containing protein</fullName>
    </recommendedName>
</protein>
<feature type="domain" description="CARDB" evidence="7">
    <location>
        <begin position="60"/>
        <end position="164"/>
    </location>
</feature>
<organism evidence="9 10">
    <name type="scientific">Saccharomonospora cyanea NA-134</name>
    <dbReference type="NCBI Taxonomy" id="882082"/>
    <lineage>
        <taxon>Bacteria</taxon>
        <taxon>Bacillati</taxon>
        <taxon>Actinomycetota</taxon>
        <taxon>Actinomycetes</taxon>
        <taxon>Pseudonocardiales</taxon>
        <taxon>Pseudonocardiaceae</taxon>
        <taxon>Saccharomonospora</taxon>
    </lineage>
</organism>
<name>H5XHD7_9PSEU</name>
<evidence type="ECO:0000313" key="9">
    <source>
        <dbReference type="EMBL" id="EHR60622.1"/>
    </source>
</evidence>
<feature type="compositionally biased region" description="Basic and acidic residues" evidence="4">
    <location>
        <begin position="523"/>
        <end position="535"/>
    </location>
</feature>
<dbReference type="InterPro" id="IPR011635">
    <property type="entry name" value="CARDB"/>
</dbReference>
<evidence type="ECO:0000256" key="1">
    <source>
        <dbReference type="ARBA" id="ARBA00004613"/>
    </source>
</evidence>
<dbReference type="GO" id="GO:0005975">
    <property type="term" value="P:carbohydrate metabolic process"/>
    <property type="evidence" value="ECO:0007669"/>
    <property type="project" value="UniProtKB-ARBA"/>
</dbReference>
<feature type="compositionally biased region" description="Low complexity" evidence="4">
    <location>
        <begin position="42"/>
        <end position="55"/>
    </location>
</feature>
<dbReference type="Gene3D" id="2.60.40.10">
    <property type="entry name" value="Immunoglobulins"/>
    <property type="match status" value="3"/>
</dbReference>
<keyword evidence="2" id="KW-0964">Secreted</keyword>